<protein>
    <submittedName>
        <fullName evidence="1">Uncharacterized protein</fullName>
    </submittedName>
</protein>
<reference evidence="1" key="1">
    <citation type="journal article" date="2023" name="G3 (Bethesda)">
        <title>A reference genome for the long-term kleptoplast-retaining sea slug Elysia crispata morphotype clarki.</title>
        <authorList>
            <person name="Eastman K.E."/>
            <person name="Pendleton A.L."/>
            <person name="Shaikh M.A."/>
            <person name="Suttiyut T."/>
            <person name="Ogas R."/>
            <person name="Tomko P."/>
            <person name="Gavelis G."/>
            <person name="Widhalm J.R."/>
            <person name="Wisecaver J.H."/>
        </authorList>
    </citation>
    <scope>NUCLEOTIDE SEQUENCE</scope>
    <source>
        <strain evidence="1">ECLA1</strain>
    </source>
</reference>
<evidence type="ECO:0000313" key="2">
    <source>
        <dbReference type="Proteomes" id="UP001283361"/>
    </source>
</evidence>
<proteinExistence type="predicted"/>
<dbReference type="EMBL" id="JAWDGP010002890">
    <property type="protein sequence ID" value="KAK3779014.1"/>
    <property type="molecule type" value="Genomic_DNA"/>
</dbReference>
<organism evidence="1 2">
    <name type="scientific">Elysia crispata</name>
    <name type="common">lettuce slug</name>
    <dbReference type="NCBI Taxonomy" id="231223"/>
    <lineage>
        <taxon>Eukaryota</taxon>
        <taxon>Metazoa</taxon>
        <taxon>Spiralia</taxon>
        <taxon>Lophotrochozoa</taxon>
        <taxon>Mollusca</taxon>
        <taxon>Gastropoda</taxon>
        <taxon>Heterobranchia</taxon>
        <taxon>Euthyneura</taxon>
        <taxon>Panpulmonata</taxon>
        <taxon>Sacoglossa</taxon>
        <taxon>Placobranchoidea</taxon>
        <taxon>Plakobranchidae</taxon>
        <taxon>Elysia</taxon>
    </lineage>
</organism>
<evidence type="ECO:0000313" key="1">
    <source>
        <dbReference type="EMBL" id="KAK3779014.1"/>
    </source>
</evidence>
<sequence length="85" mass="9644">MPLVLMENNREPTVTSVVYNYYQAARGYFTCRTVSGGRHLQSELLLEPISRSSCVTSLAAMSVIQEIKRRIVPTTVQAKLDWRLV</sequence>
<dbReference type="AlphaFoldDB" id="A0AAE1A0I1"/>
<name>A0AAE1A0I1_9GAST</name>
<dbReference type="Proteomes" id="UP001283361">
    <property type="component" value="Unassembled WGS sequence"/>
</dbReference>
<keyword evidence="2" id="KW-1185">Reference proteome</keyword>
<comment type="caution">
    <text evidence="1">The sequence shown here is derived from an EMBL/GenBank/DDBJ whole genome shotgun (WGS) entry which is preliminary data.</text>
</comment>
<accession>A0AAE1A0I1</accession>
<gene>
    <name evidence="1" type="ORF">RRG08_034272</name>
</gene>